<dbReference type="GO" id="GO:0008270">
    <property type="term" value="F:zinc ion binding"/>
    <property type="evidence" value="ECO:0007669"/>
    <property type="project" value="InterPro"/>
</dbReference>
<evidence type="ECO:0000256" key="1">
    <source>
        <dbReference type="ARBA" id="ARBA00004123"/>
    </source>
</evidence>
<dbReference type="PANTHER" id="PTHR47338">
    <property type="entry name" value="ZN(II)2CYS6 TRANSCRIPTION FACTOR (EUROFUNG)-RELATED"/>
    <property type="match status" value="1"/>
</dbReference>
<comment type="caution">
    <text evidence="8">The sequence shown here is derived from an EMBL/GenBank/DDBJ whole genome shotgun (WGS) entry which is preliminary data.</text>
</comment>
<dbReference type="AlphaFoldDB" id="A0A8K0SDQ1"/>
<dbReference type="PANTHER" id="PTHR47338:SF3">
    <property type="entry name" value="C6 FINGER DOMAIN TRANSCRIPTION FACTOR DBAA-RELATED"/>
    <property type="match status" value="1"/>
</dbReference>
<dbReference type="CDD" id="cd12148">
    <property type="entry name" value="fungal_TF_MHR"/>
    <property type="match status" value="1"/>
</dbReference>
<dbReference type="InterPro" id="IPR007219">
    <property type="entry name" value="XnlR_reg_dom"/>
</dbReference>
<dbReference type="Pfam" id="PF04082">
    <property type="entry name" value="Fungal_trans"/>
    <property type="match status" value="1"/>
</dbReference>
<dbReference type="Proteomes" id="UP000813444">
    <property type="component" value="Unassembled WGS sequence"/>
</dbReference>
<evidence type="ECO:0000259" key="7">
    <source>
        <dbReference type="SMART" id="SM00906"/>
    </source>
</evidence>
<comment type="subcellular location">
    <subcellularLocation>
        <location evidence="1">Nucleus</location>
    </subcellularLocation>
</comment>
<dbReference type="GO" id="GO:0000981">
    <property type="term" value="F:DNA-binding transcription factor activity, RNA polymerase II-specific"/>
    <property type="evidence" value="ECO:0007669"/>
    <property type="project" value="InterPro"/>
</dbReference>
<keyword evidence="3" id="KW-0805">Transcription regulation</keyword>
<organism evidence="8 9">
    <name type="scientific">Stachybotrys elegans</name>
    <dbReference type="NCBI Taxonomy" id="80388"/>
    <lineage>
        <taxon>Eukaryota</taxon>
        <taxon>Fungi</taxon>
        <taxon>Dikarya</taxon>
        <taxon>Ascomycota</taxon>
        <taxon>Pezizomycotina</taxon>
        <taxon>Sordariomycetes</taxon>
        <taxon>Hypocreomycetidae</taxon>
        <taxon>Hypocreales</taxon>
        <taxon>Stachybotryaceae</taxon>
        <taxon>Stachybotrys</taxon>
    </lineage>
</organism>
<evidence type="ECO:0000256" key="4">
    <source>
        <dbReference type="ARBA" id="ARBA00023125"/>
    </source>
</evidence>
<dbReference type="EMBL" id="JAGPNK010000028">
    <property type="protein sequence ID" value="KAH7303814.1"/>
    <property type="molecule type" value="Genomic_DNA"/>
</dbReference>
<evidence type="ECO:0000256" key="5">
    <source>
        <dbReference type="ARBA" id="ARBA00023163"/>
    </source>
</evidence>
<keyword evidence="2" id="KW-0479">Metal-binding</keyword>
<keyword evidence="9" id="KW-1185">Reference proteome</keyword>
<reference evidence="8" key="1">
    <citation type="journal article" date="2021" name="Nat. Commun.">
        <title>Genetic determinants of endophytism in the Arabidopsis root mycobiome.</title>
        <authorList>
            <person name="Mesny F."/>
            <person name="Miyauchi S."/>
            <person name="Thiergart T."/>
            <person name="Pickel B."/>
            <person name="Atanasova L."/>
            <person name="Karlsson M."/>
            <person name="Huettel B."/>
            <person name="Barry K.W."/>
            <person name="Haridas S."/>
            <person name="Chen C."/>
            <person name="Bauer D."/>
            <person name="Andreopoulos W."/>
            <person name="Pangilinan J."/>
            <person name="LaButti K."/>
            <person name="Riley R."/>
            <person name="Lipzen A."/>
            <person name="Clum A."/>
            <person name="Drula E."/>
            <person name="Henrissat B."/>
            <person name="Kohler A."/>
            <person name="Grigoriev I.V."/>
            <person name="Martin F.M."/>
            <person name="Hacquard S."/>
        </authorList>
    </citation>
    <scope>NUCLEOTIDE SEQUENCE</scope>
    <source>
        <strain evidence="8">MPI-CAGE-CH-0235</strain>
    </source>
</reference>
<name>A0A8K0SDQ1_9HYPO</name>
<accession>A0A8K0SDQ1</accession>
<evidence type="ECO:0000256" key="6">
    <source>
        <dbReference type="ARBA" id="ARBA00023242"/>
    </source>
</evidence>
<gene>
    <name evidence="8" type="ORF">B0I35DRAFT_484884</name>
</gene>
<evidence type="ECO:0000256" key="2">
    <source>
        <dbReference type="ARBA" id="ARBA00022723"/>
    </source>
</evidence>
<sequence length="200" mass="22681">MSSFELKQDDFDRAWVSAGRAFRLIQVMKLNEVDCQATTQGGPSMFSQDEEWTVTEEKRRTFWAAYFLDIFLSSIRHHSLTFTEQAICTKLPSPEAAFQRGDPVSTRFLPEVMESTDNELLGTGLESIFVHTFTPTLPFSCANFFANCFPGGYQAELMDIVMVLRGLADMSPFAKGYLDRLETDLSMGTYSIMDQFMSFS</sequence>
<evidence type="ECO:0000313" key="9">
    <source>
        <dbReference type="Proteomes" id="UP000813444"/>
    </source>
</evidence>
<keyword evidence="6" id="KW-0539">Nucleus</keyword>
<protein>
    <recommendedName>
        <fullName evidence="7">Xylanolytic transcriptional activator regulatory domain-containing protein</fullName>
    </recommendedName>
</protein>
<dbReference type="InterPro" id="IPR050815">
    <property type="entry name" value="TF_fung"/>
</dbReference>
<dbReference type="OrthoDB" id="3037908at2759"/>
<evidence type="ECO:0000256" key="3">
    <source>
        <dbReference type="ARBA" id="ARBA00023015"/>
    </source>
</evidence>
<dbReference type="GO" id="GO:0005634">
    <property type="term" value="C:nucleus"/>
    <property type="evidence" value="ECO:0007669"/>
    <property type="project" value="UniProtKB-SubCell"/>
</dbReference>
<keyword evidence="4" id="KW-0238">DNA-binding</keyword>
<evidence type="ECO:0000313" key="8">
    <source>
        <dbReference type="EMBL" id="KAH7303814.1"/>
    </source>
</evidence>
<dbReference type="GO" id="GO:0003677">
    <property type="term" value="F:DNA binding"/>
    <property type="evidence" value="ECO:0007669"/>
    <property type="project" value="UniProtKB-KW"/>
</dbReference>
<feature type="domain" description="Xylanolytic transcriptional activator regulatory" evidence="7">
    <location>
        <begin position="14"/>
        <end position="98"/>
    </location>
</feature>
<dbReference type="GO" id="GO:0006351">
    <property type="term" value="P:DNA-templated transcription"/>
    <property type="evidence" value="ECO:0007669"/>
    <property type="project" value="InterPro"/>
</dbReference>
<proteinExistence type="predicted"/>
<dbReference type="SMART" id="SM00906">
    <property type="entry name" value="Fungal_trans"/>
    <property type="match status" value="1"/>
</dbReference>
<keyword evidence="5" id="KW-0804">Transcription</keyword>